<protein>
    <submittedName>
        <fullName evidence="5">Succinate-semialdehyde dehydrogenase [NADP(+)] 1</fullName>
        <ecNumber evidence="5">1.2.1.79</ecNumber>
    </submittedName>
</protein>
<dbReference type="SUPFAM" id="SSF53720">
    <property type="entry name" value="ALDH-like"/>
    <property type="match status" value="1"/>
</dbReference>
<accession>A0A1X7ARI9</accession>
<evidence type="ECO:0000313" key="6">
    <source>
        <dbReference type="Proteomes" id="UP000196573"/>
    </source>
</evidence>
<evidence type="ECO:0000313" key="5">
    <source>
        <dbReference type="EMBL" id="SMA50708.1"/>
    </source>
</evidence>
<dbReference type="CDD" id="cd07100">
    <property type="entry name" value="ALDH_SSADH1_GabD1"/>
    <property type="match status" value="1"/>
</dbReference>
<dbReference type="PROSITE" id="PS00070">
    <property type="entry name" value="ALDEHYDE_DEHYDR_CYS"/>
    <property type="match status" value="1"/>
</dbReference>
<reference evidence="5 6" key="1">
    <citation type="submission" date="2017-03" db="EMBL/GenBank/DDBJ databases">
        <authorList>
            <person name="Afonso C.L."/>
            <person name="Miller P.J."/>
            <person name="Scott M.A."/>
            <person name="Spackman E."/>
            <person name="Goraichik I."/>
            <person name="Dimitrov K.M."/>
            <person name="Suarez D.L."/>
            <person name="Swayne D.E."/>
        </authorList>
    </citation>
    <scope>NUCLEOTIDE SEQUENCE [LARGE SCALE GENOMIC DNA]</scope>
    <source>
        <strain evidence="5">SB41UT1</strain>
    </source>
</reference>
<dbReference type="InterPro" id="IPR044148">
    <property type="entry name" value="ALDH_GabD1-like"/>
</dbReference>
<keyword evidence="2" id="KW-0521">NADP</keyword>
<dbReference type="EMBL" id="FWPT01000015">
    <property type="protein sequence ID" value="SMA50708.1"/>
    <property type="molecule type" value="Genomic_DNA"/>
</dbReference>
<dbReference type="EC" id="1.2.1.79" evidence="5"/>
<dbReference type="OrthoDB" id="9812625at2"/>
<evidence type="ECO:0000256" key="2">
    <source>
        <dbReference type="ARBA" id="ARBA00022857"/>
    </source>
</evidence>
<gene>
    <name evidence="5" type="primary">gabD1</name>
    <name evidence="5" type="ORF">EHSB41UT_04525</name>
</gene>
<dbReference type="RefSeq" id="WP_087113144.1">
    <property type="nucleotide sequence ID" value="NZ_CBCSCN010000015.1"/>
</dbReference>
<dbReference type="GO" id="GO:0004030">
    <property type="term" value="F:aldehyde dehydrogenase [NAD(P)+] activity"/>
    <property type="evidence" value="ECO:0007669"/>
    <property type="project" value="InterPro"/>
</dbReference>
<comment type="similarity">
    <text evidence="1">Belongs to the aldehyde dehydrogenase family.</text>
</comment>
<dbReference type="PANTHER" id="PTHR43217:SF2">
    <property type="entry name" value="SUCCINATE-SEMIALDEHYDE DEHYDROGENASE [NADP(+)]"/>
    <property type="match status" value="1"/>
</dbReference>
<keyword evidence="3 5" id="KW-0560">Oxidoreductase</keyword>
<evidence type="ECO:0000256" key="1">
    <source>
        <dbReference type="ARBA" id="ARBA00009986"/>
    </source>
</evidence>
<dbReference type="FunFam" id="3.40.605.10:FF:000012">
    <property type="entry name" value="NAD-dependent succinate-semialdehyde dehydrogenase"/>
    <property type="match status" value="1"/>
</dbReference>
<dbReference type="Pfam" id="PF00171">
    <property type="entry name" value="Aldedh"/>
    <property type="match status" value="1"/>
</dbReference>
<dbReference type="AlphaFoldDB" id="A0A1X7ARI9"/>
<organism evidence="5 6">
    <name type="scientific">Parendozoicomonas haliclonae</name>
    <dbReference type="NCBI Taxonomy" id="1960125"/>
    <lineage>
        <taxon>Bacteria</taxon>
        <taxon>Pseudomonadati</taxon>
        <taxon>Pseudomonadota</taxon>
        <taxon>Gammaproteobacteria</taxon>
        <taxon>Oceanospirillales</taxon>
        <taxon>Endozoicomonadaceae</taxon>
        <taxon>Parendozoicomonas</taxon>
    </lineage>
</organism>
<dbReference type="GO" id="GO:0004777">
    <property type="term" value="F:succinate-semialdehyde dehydrogenase (NAD+) activity"/>
    <property type="evidence" value="ECO:0007669"/>
    <property type="project" value="TreeGrafter"/>
</dbReference>
<dbReference type="Gene3D" id="3.40.605.10">
    <property type="entry name" value="Aldehyde Dehydrogenase, Chain A, domain 1"/>
    <property type="match status" value="1"/>
</dbReference>
<dbReference type="PANTHER" id="PTHR43217">
    <property type="entry name" value="SUCCINATE SEMIALDEHYDE DEHYDROGENASE [NAD(P)+] SAD"/>
    <property type="match status" value="1"/>
</dbReference>
<sequence>MSYASTNPFTNEVVERIPESTDAEVSQALEAAHEAFLAWRETSFAERTAVLKTAADLARQRADDLARLMTLEMGKLFTEAKGEVELMANIFDYYAELAEHLLAPESLKAKNPLVGDVTLVHEPLGVILAIEPWNFPFYQAVRIAAPQLAAGNTLLLKHASNVPQCAAAFEKLLHDAGLPRGGFINLYPSRSQIETIINDSRVQGVALTGSEGAGSVVAAQAGRAMKKSTLELGGSDALIVLPDADMEETVKWALFGRFFNCGQCCVASKRMIIADELYDTFIDRYAEAINQLKPGDPMNSGTTLSPLSSQRAADDLKEQVKLATANGANVQELGVKIPEQGAFVQPMLLTNVTKDSPVYYQELFGPVTMLFRAKDADHALTIANDSPYGLGGSVFGTDKAKTLDVAKRLSTGMVFINHPTLVEPDLPFGGIRHSGYGRELIGLGIKEFVNHKLINGKL</sequence>
<proteinExistence type="inferred from homology"/>
<dbReference type="InterPro" id="IPR047110">
    <property type="entry name" value="GABD/Sad-like"/>
</dbReference>
<dbReference type="InterPro" id="IPR016160">
    <property type="entry name" value="Ald_DH_CS_CYS"/>
</dbReference>
<keyword evidence="6" id="KW-1185">Reference proteome</keyword>
<evidence type="ECO:0000256" key="3">
    <source>
        <dbReference type="ARBA" id="ARBA00023002"/>
    </source>
</evidence>
<dbReference type="InterPro" id="IPR016163">
    <property type="entry name" value="Ald_DH_C"/>
</dbReference>
<dbReference type="Proteomes" id="UP000196573">
    <property type="component" value="Unassembled WGS sequence"/>
</dbReference>
<evidence type="ECO:0000259" key="4">
    <source>
        <dbReference type="Pfam" id="PF00171"/>
    </source>
</evidence>
<dbReference type="GO" id="GO:0036243">
    <property type="term" value="F:succinate-semialdehyde dehydrogenase (NADP+) activity"/>
    <property type="evidence" value="ECO:0007669"/>
    <property type="project" value="UniProtKB-EC"/>
</dbReference>
<dbReference type="InterPro" id="IPR015590">
    <property type="entry name" value="Aldehyde_DH_dom"/>
</dbReference>
<name>A0A1X7ARI9_9GAMM</name>
<dbReference type="InterPro" id="IPR016161">
    <property type="entry name" value="Ald_DH/histidinol_DH"/>
</dbReference>
<dbReference type="InterPro" id="IPR016162">
    <property type="entry name" value="Ald_DH_N"/>
</dbReference>
<dbReference type="Gene3D" id="3.40.309.10">
    <property type="entry name" value="Aldehyde Dehydrogenase, Chain A, domain 2"/>
    <property type="match status" value="1"/>
</dbReference>
<feature type="domain" description="Aldehyde dehydrogenase" evidence="4">
    <location>
        <begin position="3"/>
        <end position="453"/>
    </location>
</feature>